<keyword evidence="4 6" id="KW-1133">Transmembrane helix</keyword>
<dbReference type="EMBL" id="FMVJ01000003">
    <property type="protein sequence ID" value="SCY29023.1"/>
    <property type="molecule type" value="Genomic_DNA"/>
</dbReference>
<evidence type="ECO:0000313" key="8">
    <source>
        <dbReference type="EMBL" id="SCY29023.1"/>
    </source>
</evidence>
<dbReference type="PANTHER" id="PTHR42920">
    <property type="entry name" value="OS03G0707200 PROTEIN-RELATED"/>
    <property type="match status" value="1"/>
</dbReference>
<feature type="transmembrane region" description="Helical" evidence="6">
    <location>
        <begin position="103"/>
        <end position="120"/>
    </location>
</feature>
<feature type="transmembrane region" description="Helical" evidence="6">
    <location>
        <begin position="270"/>
        <end position="288"/>
    </location>
</feature>
<organism evidence="8 9">
    <name type="scientific">Microvirga guangxiensis</name>
    <dbReference type="NCBI Taxonomy" id="549386"/>
    <lineage>
        <taxon>Bacteria</taxon>
        <taxon>Pseudomonadati</taxon>
        <taxon>Pseudomonadota</taxon>
        <taxon>Alphaproteobacteria</taxon>
        <taxon>Hyphomicrobiales</taxon>
        <taxon>Methylobacteriaceae</taxon>
        <taxon>Microvirga</taxon>
    </lineage>
</organism>
<comment type="subcellular location">
    <subcellularLocation>
        <location evidence="1">Cell membrane</location>
        <topology evidence="1">Multi-pass membrane protein</topology>
    </subcellularLocation>
</comment>
<gene>
    <name evidence="8" type="ORF">SAMN02927923_01067</name>
</gene>
<name>A0A1G5EPU8_9HYPH</name>
<evidence type="ECO:0000256" key="5">
    <source>
        <dbReference type="ARBA" id="ARBA00023136"/>
    </source>
</evidence>
<evidence type="ECO:0000256" key="4">
    <source>
        <dbReference type="ARBA" id="ARBA00022989"/>
    </source>
</evidence>
<keyword evidence="2" id="KW-1003">Cell membrane</keyword>
<evidence type="ECO:0000313" key="9">
    <source>
        <dbReference type="Proteomes" id="UP000199569"/>
    </source>
</evidence>
<dbReference type="AlphaFoldDB" id="A0A1G5EPU8"/>
<feature type="domain" description="EamA" evidence="7">
    <location>
        <begin position="19"/>
        <end position="143"/>
    </location>
</feature>
<dbReference type="PANTHER" id="PTHR42920:SF5">
    <property type="entry name" value="EAMA DOMAIN-CONTAINING PROTEIN"/>
    <property type="match status" value="1"/>
</dbReference>
<dbReference type="GO" id="GO:0005886">
    <property type="term" value="C:plasma membrane"/>
    <property type="evidence" value="ECO:0007669"/>
    <property type="project" value="UniProtKB-SubCell"/>
</dbReference>
<protein>
    <submittedName>
        <fullName evidence="8">Threonine/homoserine efflux transporter RhtA</fullName>
    </submittedName>
</protein>
<feature type="domain" description="EamA" evidence="7">
    <location>
        <begin position="155"/>
        <end position="285"/>
    </location>
</feature>
<evidence type="ECO:0000256" key="3">
    <source>
        <dbReference type="ARBA" id="ARBA00022692"/>
    </source>
</evidence>
<feature type="transmembrane region" description="Helical" evidence="6">
    <location>
        <begin position="17"/>
        <end position="37"/>
    </location>
</feature>
<feature type="transmembrane region" description="Helical" evidence="6">
    <location>
        <begin position="127"/>
        <end position="146"/>
    </location>
</feature>
<dbReference type="SUPFAM" id="SSF103481">
    <property type="entry name" value="Multidrug resistance efflux transporter EmrE"/>
    <property type="match status" value="2"/>
</dbReference>
<proteinExistence type="predicted"/>
<accession>A0A1G5EPU8</accession>
<evidence type="ECO:0000256" key="1">
    <source>
        <dbReference type="ARBA" id="ARBA00004651"/>
    </source>
</evidence>
<reference evidence="8 9" key="1">
    <citation type="submission" date="2016-10" db="EMBL/GenBank/DDBJ databases">
        <authorList>
            <person name="de Groot N.N."/>
        </authorList>
    </citation>
    <scope>NUCLEOTIDE SEQUENCE [LARGE SCALE GENOMIC DNA]</scope>
    <source>
        <strain evidence="8 9">CGMCC 1.7666</strain>
    </source>
</reference>
<evidence type="ECO:0000259" key="7">
    <source>
        <dbReference type="Pfam" id="PF00892"/>
    </source>
</evidence>
<evidence type="ECO:0000256" key="2">
    <source>
        <dbReference type="ARBA" id="ARBA00022475"/>
    </source>
</evidence>
<dbReference type="InterPro" id="IPR037185">
    <property type="entry name" value="EmrE-like"/>
</dbReference>
<keyword evidence="9" id="KW-1185">Reference proteome</keyword>
<dbReference type="Pfam" id="PF00892">
    <property type="entry name" value="EamA"/>
    <property type="match status" value="2"/>
</dbReference>
<keyword evidence="5 6" id="KW-0472">Membrane</keyword>
<feature type="transmembrane region" description="Helical" evidence="6">
    <location>
        <begin position="212"/>
        <end position="234"/>
    </location>
</feature>
<feature type="transmembrane region" description="Helical" evidence="6">
    <location>
        <begin position="43"/>
        <end position="65"/>
    </location>
</feature>
<sequence>MSTAPPPSSFALSRSEAVLVFVTMIWGATFLIVQLALSVSGPLFFVGLRFGTAALMMALIAAPVLRGLTWLEIKAGMLIGVAIFFGYTLQTYGLQYIPSSKSAFITALYVPIVPLLQWLVLRRPPSVMAWTGIVFAFIGLALLAGPDGTSIGMGIGELLTLLCAVAISAEIILIGGFAGKVDARRVTVVQLATTSVLAFAFMAPLGESLPEPSWLLIFSAVGLGLASAGIQLAMNWAQKSVSPTRATLIYAGEPVWAGIVGRLYGELMPAAALLGASLIVAGVIVSEMKLPRWLRRRASASA</sequence>
<dbReference type="InterPro" id="IPR000620">
    <property type="entry name" value="EamA_dom"/>
</dbReference>
<keyword evidence="3 6" id="KW-0812">Transmembrane</keyword>
<feature type="transmembrane region" description="Helical" evidence="6">
    <location>
        <begin position="77"/>
        <end position="97"/>
    </location>
</feature>
<evidence type="ECO:0000256" key="6">
    <source>
        <dbReference type="SAM" id="Phobius"/>
    </source>
</evidence>
<feature type="transmembrane region" description="Helical" evidence="6">
    <location>
        <begin position="186"/>
        <end position="206"/>
    </location>
</feature>
<dbReference type="Proteomes" id="UP000199569">
    <property type="component" value="Unassembled WGS sequence"/>
</dbReference>
<dbReference type="STRING" id="549386.SAMN02927923_01067"/>
<dbReference type="RefSeq" id="WP_244510402.1">
    <property type="nucleotide sequence ID" value="NZ_FMVJ01000003.1"/>
</dbReference>
<feature type="transmembrane region" description="Helical" evidence="6">
    <location>
        <begin position="158"/>
        <end position="179"/>
    </location>
</feature>
<dbReference type="InterPro" id="IPR051258">
    <property type="entry name" value="Diverse_Substrate_Transporter"/>
</dbReference>